<organism evidence="8 9">
    <name type="scientific">Ogataea haglerorum</name>
    <dbReference type="NCBI Taxonomy" id="1937702"/>
    <lineage>
        <taxon>Eukaryota</taxon>
        <taxon>Fungi</taxon>
        <taxon>Dikarya</taxon>
        <taxon>Ascomycota</taxon>
        <taxon>Saccharomycotina</taxon>
        <taxon>Pichiomycetes</taxon>
        <taxon>Pichiales</taxon>
        <taxon>Pichiaceae</taxon>
        <taxon>Ogataea</taxon>
    </lineage>
</organism>
<protein>
    <recommendedName>
        <fullName evidence="10">Cystinosin</fullName>
    </recommendedName>
</protein>
<feature type="transmembrane region" description="Helical" evidence="7">
    <location>
        <begin position="87"/>
        <end position="107"/>
    </location>
</feature>
<dbReference type="PANTHER" id="PTHR13131:SF5">
    <property type="entry name" value="CYSTINOSIN"/>
    <property type="match status" value="1"/>
</dbReference>
<keyword evidence="4" id="KW-0677">Repeat</keyword>
<keyword evidence="9" id="KW-1185">Reference proteome</keyword>
<evidence type="ECO:0000256" key="3">
    <source>
        <dbReference type="ARBA" id="ARBA00022692"/>
    </source>
</evidence>
<dbReference type="Gene3D" id="1.20.1280.290">
    <property type="match status" value="2"/>
</dbReference>
<sequence length="302" mass="35263">MLTLSHMSQLLGWLYFSCWSLSFYPTIVSNIRLKSVQGISIDFMFFNTAGFTLYSFYTGFLCCSARIQYEFYLRHGKYPLIKLNDFFFGIHGLLLNLLLISQAYIWGFKKNDNQIISNICKVVYAVLILFAVGYALIIHFTYGKRYWIDLLTSLGMAKIFMSVCKNIPQAVYNYNRKSTHGWPIQMVWLDFAGAVFSFSQLFLDAYVAGDVKSIFNNLPKFLLSMEVALADVVFFTQHYFLYYQRDSERYGLSKSFNSYSAILEEDQSFLREHQHDHDHESFHNIHCTVSPIDKDELQRLIP</sequence>
<name>A0ABQ7R9N3_9ASCO</name>
<evidence type="ECO:0000313" key="8">
    <source>
        <dbReference type="EMBL" id="KAG7761913.1"/>
    </source>
</evidence>
<proteinExistence type="predicted"/>
<evidence type="ECO:0000256" key="5">
    <source>
        <dbReference type="ARBA" id="ARBA00022989"/>
    </source>
</evidence>
<evidence type="ECO:0000256" key="2">
    <source>
        <dbReference type="ARBA" id="ARBA00022448"/>
    </source>
</evidence>
<evidence type="ECO:0000256" key="1">
    <source>
        <dbReference type="ARBA" id="ARBA00004127"/>
    </source>
</evidence>
<keyword evidence="3 7" id="KW-0812">Transmembrane</keyword>
<comment type="caution">
    <text evidence="8">The sequence shown here is derived from an EMBL/GenBank/DDBJ whole genome shotgun (WGS) entry which is preliminary data.</text>
</comment>
<evidence type="ECO:0000313" key="9">
    <source>
        <dbReference type="Proteomes" id="UP000697297"/>
    </source>
</evidence>
<feature type="transmembrane region" description="Helical" evidence="7">
    <location>
        <begin position="12"/>
        <end position="31"/>
    </location>
</feature>
<evidence type="ECO:0000256" key="7">
    <source>
        <dbReference type="SAM" id="Phobius"/>
    </source>
</evidence>
<dbReference type="InterPro" id="IPR005282">
    <property type="entry name" value="LC_transporter"/>
</dbReference>
<gene>
    <name evidence="8" type="ORF">KL946_005139</name>
</gene>
<dbReference type="Proteomes" id="UP000697297">
    <property type="component" value="Unassembled WGS sequence"/>
</dbReference>
<keyword evidence="5 7" id="KW-1133">Transmembrane helix</keyword>
<evidence type="ECO:0000256" key="6">
    <source>
        <dbReference type="ARBA" id="ARBA00023136"/>
    </source>
</evidence>
<dbReference type="SMART" id="SM00679">
    <property type="entry name" value="CTNS"/>
    <property type="match status" value="2"/>
</dbReference>
<dbReference type="PANTHER" id="PTHR13131">
    <property type="entry name" value="CYSTINOSIN"/>
    <property type="match status" value="1"/>
</dbReference>
<evidence type="ECO:0008006" key="10">
    <source>
        <dbReference type="Google" id="ProtNLM"/>
    </source>
</evidence>
<keyword evidence="6 7" id="KW-0472">Membrane</keyword>
<feature type="transmembrane region" description="Helical" evidence="7">
    <location>
        <begin position="43"/>
        <end position="67"/>
    </location>
</feature>
<accession>A0ABQ7R9N3</accession>
<keyword evidence="2" id="KW-0813">Transport</keyword>
<feature type="transmembrane region" description="Helical" evidence="7">
    <location>
        <begin position="119"/>
        <end position="140"/>
    </location>
</feature>
<dbReference type="EMBL" id="JAHLUN010000019">
    <property type="protein sequence ID" value="KAG7761913.1"/>
    <property type="molecule type" value="Genomic_DNA"/>
</dbReference>
<dbReference type="Pfam" id="PF04193">
    <property type="entry name" value="PQ-loop"/>
    <property type="match status" value="2"/>
</dbReference>
<dbReference type="InterPro" id="IPR006603">
    <property type="entry name" value="PQ-loop_rpt"/>
</dbReference>
<evidence type="ECO:0000256" key="4">
    <source>
        <dbReference type="ARBA" id="ARBA00022737"/>
    </source>
</evidence>
<comment type="subcellular location">
    <subcellularLocation>
        <location evidence="1">Endomembrane system</location>
        <topology evidence="1">Multi-pass membrane protein</topology>
    </subcellularLocation>
</comment>
<reference evidence="8 9" key="1">
    <citation type="journal article" date="2021" name="G3 (Bethesda)">
        <title>Genomic diversity, chromosomal rearrangements, and interspecies hybridization in the ogataea polymorpha species complex.</title>
        <authorList>
            <person name="Hanson S.J."/>
            <person name="Cinneide E.O."/>
            <person name="Salzberg L.I."/>
            <person name="Wolfe K.H."/>
            <person name="McGowan J."/>
            <person name="Fitzpatrick D.A."/>
            <person name="Matlin K."/>
        </authorList>
    </citation>
    <scope>NUCLEOTIDE SEQUENCE [LARGE SCALE GENOMIC DNA]</scope>
    <source>
        <strain evidence="8">81-436-3</strain>
    </source>
</reference>